<dbReference type="Gene3D" id="3.40.50.2300">
    <property type="match status" value="2"/>
</dbReference>
<dbReference type="EMBL" id="CP059735">
    <property type="protein sequence ID" value="WDD98068.1"/>
    <property type="molecule type" value="Genomic_DNA"/>
</dbReference>
<sequence length="399" mass="45195">MSSRVNNVFKICFFIGLVLYLIWETIQRPRVLVVQSYTNEFSWTEDIDHAIRQVLNKQLYDVRYYYMDTKNHSDAKFKKIAGSLVRKQIDDWSPNVLIAVDDNAQSLVSTCYVDTEKLDLTEEELVLLKADFPDFGDCFDNHSEMMVIYAGVGAEPKDYGFTGQKHIGGITERIDIPALTDTLEMVKSGLDKSSLKIIAPVDNSTTSHYNIKNAFRSLSETLAPLDISLEHKVAVTAEDWQRNILEANEQGDLLLFTLYHTVRCEANDEAKRLSPRDLIQWTMANSEIPSIGAWGFFVEDGGLLSIGVSPFEQGTVAANMAVDYLERGILPGQQDVKTTQQSIIYMREHRAQKQGFDLPIIYRNFSRATENYISECNAGLNECAANEHKVPDLQLYCQS</sequence>
<evidence type="ECO:0000256" key="1">
    <source>
        <dbReference type="SAM" id="Phobius"/>
    </source>
</evidence>
<dbReference type="RefSeq" id="WP_044830426.1">
    <property type="nucleotide sequence ID" value="NZ_CP059735.1"/>
</dbReference>
<dbReference type="Proteomes" id="UP000032568">
    <property type="component" value="Chromosome"/>
</dbReference>
<reference evidence="2 3" key="2">
    <citation type="journal article" date="2022" name="Mar. Drugs">
        <title>Bioassay-Guided Fractionation Leads to the Detection of Cholic Acid Generated by the Rare Thalassomonas sp.</title>
        <authorList>
            <person name="Pheiffer F."/>
            <person name="Schneider Y.K."/>
            <person name="Hansen E.H."/>
            <person name="Andersen J.H."/>
            <person name="Isaksson J."/>
            <person name="Busche T."/>
            <person name="R C."/>
            <person name="Kalinowski J."/>
            <person name="Zyl L.V."/>
            <person name="Trindade M."/>
        </authorList>
    </citation>
    <scope>NUCLEOTIDE SEQUENCE [LARGE SCALE GENOMIC DNA]</scope>
    <source>
        <strain evidence="2 3">A5K-106</strain>
    </source>
</reference>
<feature type="transmembrane region" description="Helical" evidence="1">
    <location>
        <begin position="7"/>
        <end position="23"/>
    </location>
</feature>
<keyword evidence="1" id="KW-1133">Transmembrane helix</keyword>
<proteinExistence type="predicted"/>
<keyword evidence="1" id="KW-0472">Membrane</keyword>
<reference evidence="2 3" key="1">
    <citation type="journal article" date="2015" name="Genome Announc.">
        <title>Draft Genome Sequences of Marine Isolates of Thalassomonas viridans and Thalassomonas actiniarum.</title>
        <authorList>
            <person name="Olonade I."/>
            <person name="van Zyl L.J."/>
            <person name="Trindade M."/>
        </authorList>
    </citation>
    <scope>NUCLEOTIDE SEQUENCE [LARGE SCALE GENOMIC DNA]</scope>
    <source>
        <strain evidence="2 3">A5K-106</strain>
    </source>
</reference>
<keyword evidence="3" id="KW-1185">Reference proteome</keyword>
<dbReference type="AlphaFoldDB" id="A0AAE9YPF4"/>
<accession>A0AAE9YPF4</accession>
<evidence type="ECO:0000313" key="2">
    <source>
        <dbReference type="EMBL" id="WDD98068.1"/>
    </source>
</evidence>
<organism evidence="2 3">
    <name type="scientific">Thalassomonas actiniarum</name>
    <dbReference type="NCBI Taxonomy" id="485447"/>
    <lineage>
        <taxon>Bacteria</taxon>
        <taxon>Pseudomonadati</taxon>
        <taxon>Pseudomonadota</taxon>
        <taxon>Gammaproteobacteria</taxon>
        <taxon>Alteromonadales</taxon>
        <taxon>Colwelliaceae</taxon>
        <taxon>Thalassomonas</taxon>
    </lineage>
</organism>
<dbReference type="PANTHER" id="PTHR35271:SF1">
    <property type="entry name" value="ABC TRANSPORTER, SUBSTRATE-BINDING LIPOPROTEIN"/>
    <property type="match status" value="1"/>
</dbReference>
<dbReference type="PANTHER" id="PTHR35271">
    <property type="entry name" value="ABC TRANSPORTER, SUBSTRATE-BINDING LIPOPROTEIN-RELATED"/>
    <property type="match status" value="1"/>
</dbReference>
<keyword evidence="1" id="KW-0812">Transmembrane</keyword>
<protein>
    <submittedName>
        <fullName evidence="2">Uncharacterized protein</fullName>
    </submittedName>
</protein>
<dbReference type="InterPro" id="IPR007487">
    <property type="entry name" value="ABC_transpt-TYRBP-like"/>
</dbReference>
<name>A0AAE9YPF4_9GAMM</name>
<dbReference type="KEGG" id="tact:SG35_022720"/>
<evidence type="ECO:0000313" key="3">
    <source>
        <dbReference type="Proteomes" id="UP000032568"/>
    </source>
</evidence>
<gene>
    <name evidence="2" type="ORF">SG35_022720</name>
</gene>